<feature type="region of interest" description="Disordered" evidence="1">
    <location>
        <begin position="402"/>
        <end position="424"/>
    </location>
</feature>
<comment type="caution">
    <text evidence="3">The sequence shown here is derived from an EMBL/GenBank/DDBJ whole genome shotgun (WGS) entry which is preliminary data.</text>
</comment>
<feature type="compositionally biased region" description="Pro residues" evidence="1">
    <location>
        <begin position="14"/>
        <end position="28"/>
    </location>
</feature>
<feature type="domain" description="Metallo-beta-lactamase" evidence="2">
    <location>
        <begin position="163"/>
        <end position="369"/>
    </location>
</feature>
<gene>
    <name evidence="3" type="ORF">ACFP1Z_03830</name>
</gene>
<dbReference type="SUPFAM" id="SSF56281">
    <property type="entry name" value="Metallo-hydrolase/oxidoreductase"/>
    <property type="match status" value="1"/>
</dbReference>
<evidence type="ECO:0000259" key="2">
    <source>
        <dbReference type="SMART" id="SM00849"/>
    </source>
</evidence>
<dbReference type="Proteomes" id="UP001596083">
    <property type="component" value="Unassembled WGS sequence"/>
</dbReference>
<evidence type="ECO:0000256" key="1">
    <source>
        <dbReference type="SAM" id="MobiDB-lite"/>
    </source>
</evidence>
<protein>
    <submittedName>
        <fullName evidence="3">MBL fold metallo-hydrolase</fullName>
    </submittedName>
</protein>
<reference evidence="4" key="1">
    <citation type="journal article" date="2019" name="Int. J. Syst. Evol. Microbiol.">
        <title>The Global Catalogue of Microorganisms (GCM) 10K type strain sequencing project: providing services to taxonomists for standard genome sequencing and annotation.</title>
        <authorList>
            <consortium name="The Broad Institute Genomics Platform"/>
            <consortium name="The Broad Institute Genome Sequencing Center for Infectious Disease"/>
            <person name="Wu L."/>
            <person name="Ma J."/>
        </authorList>
    </citation>
    <scope>NUCLEOTIDE SEQUENCE [LARGE SCALE GENOMIC DNA]</scope>
    <source>
        <strain evidence="4">CGMCC 4.7304</strain>
    </source>
</reference>
<dbReference type="Pfam" id="PF12706">
    <property type="entry name" value="Lactamase_B_2"/>
    <property type="match status" value="1"/>
</dbReference>
<name>A0ABW0YS03_9ACTN</name>
<keyword evidence="4" id="KW-1185">Reference proteome</keyword>
<dbReference type="RefSeq" id="WP_390314383.1">
    <property type="nucleotide sequence ID" value="NZ_JBHSPB010000002.1"/>
</dbReference>
<sequence>MTEQIERTQNPDEGTPPLPPHAGPPDPAPVLMATAPAAVEDCGPADLALVWPEHLRGIPGGHGGLPGAHRPRPAVCPGCPETSPDGSPRLPAPRPLYELRRWPRSFARRLTAPAPGVRALARLAREGRLRPAPYALRDIPRLPVEPGPLPAARVTDIAVTWAGHASWVLRVGGLTVLTDPVWSRRILGTPARITPVGVRWEDLPPVDAVVISHNHYDHLDAPTLRRLPRDTPLFLPAGLGGWARRRRFTRVTELDWWEGARLPGPAGPVRFDFVPAHHWSRRTLLDTCRTLWGGWVLTAPDGRRVYFAGDTGYGHFFGRIGRRYGGIDLALLPIGAYEPRRMLGAVHTDPEEAVLACEELGARAMAPMHWGAFLLSAEPPLEPLSRVRRAWERSGRPREDLWDLPVGGSRVLPPVRHPVATAGP</sequence>
<evidence type="ECO:0000313" key="3">
    <source>
        <dbReference type="EMBL" id="MFC5719316.1"/>
    </source>
</evidence>
<feature type="compositionally biased region" description="Basic and acidic residues" evidence="1">
    <location>
        <begin position="1"/>
        <end position="10"/>
    </location>
</feature>
<feature type="region of interest" description="Disordered" evidence="1">
    <location>
        <begin position="61"/>
        <end position="92"/>
    </location>
</feature>
<dbReference type="SMART" id="SM00849">
    <property type="entry name" value="Lactamase_B"/>
    <property type="match status" value="1"/>
</dbReference>
<dbReference type="PANTHER" id="PTHR15032">
    <property type="entry name" value="N-ACYL-PHOSPHATIDYLETHANOLAMINE-HYDROLYZING PHOSPHOLIPASE D"/>
    <property type="match status" value="1"/>
</dbReference>
<accession>A0ABW0YS03</accession>
<evidence type="ECO:0000313" key="4">
    <source>
        <dbReference type="Proteomes" id="UP001596083"/>
    </source>
</evidence>
<dbReference type="EMBL" id="JBHSPB010000002">
    <property type="protein sequence ID" value="MFC5719316.1"/>
    <property type="molecule type" value="Genomic_DNA"/>
</dbReference>
<dbReference type="InterPro" id="IPR001279">
    <property type="entry name" value="Metallo-B-lactamas"/>
</dbReference>
<feature type="region of interest" description="Disordered" evidence="1">
    <location>
        <begin position="1"/>
        <end position="31"/>
    </location>
</feature>
<dbReference type="Gene3D" id="3.60.15.10">
    <property type="entry name" value="Ribonuclease Z/Hydroxyacylglutathione hydrolase-like"/>
    <property type="match status" value="1"/>
</dbReference>
<organism evidence="3 4">
    <name type="scientific">Streptomyces gamaensis</name>
    <dbReference type="NCBI Taxonomy" id="1763542"/>
    <lineage>
        <taxon>Bacteria</taxon>
        <taxon>Bacillati</taxon>
        <taxon>Actinomycetota</taxon>
        <taxon>Actinomycetes</taxon>
        <taxon>Kitasatosporales</taxon>
        <taxon>Streptomycetaceae</taxon>
        <taxon>Streptomyces</taxon>
    </lineage>
</organism>
<proteinExistence type="predicted"/>
<dbReference type="InterPro" id="IPR036866">
    <property type="entry name" value="RibonucZ/Hydroxyglut_hydro"/>
</dbReference>
<dbReference type="PANTHER" id="PTHR15032:SF36">
    <property type="entry name" value="METALLO-BETA-LACTAMASE DOMAIN-CONTAINING PROTEIN"/>
    <property type="match status" value="1"/>
</dbReference>